<evidence type="ECO:0000313" key="1">
    <source>
        <dbReference type="EMBL" id="GIG50476.1"/>
    </source>
</evidence>
<accession>A0A919PTW6</accession>
<dbReference type="Proteomes" id="UP000660611">
    <property type="component" value="Unassembled WGS sequence"/>
</dbReference>
<dbReference type="AlphaFoldDB" id="A0A919PTW6"/>
<name>A0A919PTW6_9ACTN</name>
<dbReference type="RefSeq" id="WP_203852113.1">
    <property type="nucleotide sequence ID" value="NZ_BAAAVW010000028.1"/>
</dbReference>
<comment type="caution">
    <text evidence="1">The sequence shown here is derived from an EMBL/GenBank/DDBJ whole genome shotgun (WGS) entry which is preliminary data.</text>
</comment>
<reference evidence="1" key="1">
    <citation type="submission" date="2021-01" db="EMBL/GenBank/DDBJ databases">
        <title>Whole genome shotgun sequence of Dactylosporangium siamense NBRC 106093.</title>
        <authorList>
            <person name="Komaki H."/>
            <person name="Tamura T."/>
        </authorList>
    </citation>
    <scope>NUCLEOTIDE SEQUENCE</scope>
    <source>
        <strain evidence="1">NBRC 106093</strain>
    </source>
</reference>
<protein>
    <submittedName>
        <fullName evidence="1">Uncharacterized protein</fullName>
    </submittedName>
</protein>
<gene>
    <name evidence="1" type="ORF">Dsi01nite_085170</name>
</gene>
<dbReference type="EMBL" id="BONQ01000130">
    <property type="protein sequence ID" value="GIG50476.1"/>
    <property type="molecule type" value="Genomic_DNA"/>
</dbReference>
<evidence type="ECO:0000313" key="2">
    <source>
        <dbReference type="Proteomes" id="UP000660611"/>
    </source>
</evidence>
<keyword evidence="2" id="KW-1185">Reference proteome</keyword>
<organism evidence="1 2">
    <name type="scientific">Dactylosporangium siamense</name>
    <dbReference type="NCBI Taxonomy" id="685454"/>
    <lineage>
        <taxon>Bacteria</taxon>
        <taxon>Bacillati</taxon>
        <taxon>Actinomycetota</taxon>
        <taxon>Actinomycetes</taxon>
        <taxon>Micromonosporales</taxon>
        <taxon>Micromonosporaceae</taxon>
        <taxon>Dactylosporangium</taxon>
    </lineage>
</organism>
<proteinExistence type="predicted"/>
<sequence length="261" mass="27563">MKRRWIIAGTAAWALVVGGFAYYSSRNDPPTSRDQTTIADGLPVVDEALARVAAALDPATSVTALGGYTRTDNSCRVTSAREGTRFERVLLVYVKKDAESAALERVHDALPPAYEPHLVSGPKTNLLTADAGHFVTLRGAVVQPGQLRFTADTGCRVQDAPVEEATPQSQTANRAPVQAVLDTLKQTASQWRTHRLTCPSGGTLWTVEAVTTGDGAAARTTVPAPAVILDEPKAFAFRAGEAGVALRADGDELHITSTAGC</sequence>